<keyword evidence="5" id="KW-1185">Reference proteome</keyword>
<organism evidence="4 5">
    <name type="scientific">Micrococcoides hystricis</name>
    <dbReference type="NCBI Taxonomy" id="1572761"/>
    <lineage>
        <taxon>Bacteria</taxon>
        <taxon>Bacillati</taxon>
        <taxon>Actinomycetota</taxon>
        <taxon>Actinomycetes</taxon>
        <taxon>Micrococcales</taxon>
        <taxon>Micrococcaceae</taxon>
        <taxon>Micrococcoides</taxon>
    </lineage>
</organism>
<dbReference type="NCBIfam" id="TIGR02824">
    <property type="entry name" value="quinone_pig3"/>
    <property type="match status" value="1"/>
</dbReference>
<accession>A0ABV6PAW5</accession>
<dbReference type="Pfam" id="PF00107">
    <property type="entry name" value="ADH_zinc_N"/>
    <property type="match status" value="1"/>
</dbReference>
<evidence type="ECO:0000256" key="2">
    <source>
        <dbReference type="ARBA" id="ARBA00023002"/>
    </source>
</evidence>
<dbReference type="InterPro" id="IPR014189">
    <property type="entry name" value="Quinone_OxRdtase_PIG3"/>
</dbReference>
<dbReference type="InterPro" id="IPR036291">
    <property type="entry name" value="NAD(P)-bd_dom_sf"/>
</dbReference>
<dbReference type="SMART" id="SM00829">
    <property type="entry name" value="PKS_ER"/>
    <property type="match status" value="1"/>
</dbReference>
<keyword evidence="2" id="KW-0560">Oxidoreductase</keyword>
<evidence type="ECO:0000256" key="1">
    <source>
        <dbReference type="ARBA" id="ARBA00022857"/>
    </source>
</evidence>
<dbReference type="Proteomes" id="UP001589862">
    <property type="component" value="Unassembled WGS sequence"/>
</dbReference>
<dbReference type="InterPro" id="IPR011032">
    <property type="entry name" value="GroES-like_sf"/>
</dbReference>
<dbReference type="Pfam" id="PF08240">
    <property type="entry name" value="ADH_N"/>
    <property type="match status" value="1"/>
</dbReference>
<gene>
    <name evidence="4" type="ORF">ACFFFR_07715</name>
</gene>
<proteinExistence type="predicted"/>
<dbReference type="PANTHER" id="PTHR48106">
    <property type="entry name" value="QUINONE OXIDOREDUCTASE PIG3-RELATED"/>
    <property type="match status" value="1"/>
</dbReference>
<dbReference type="SUPFAM" id="SSF51735">
    <property type="entry name" value="NAD(P)-binding Rossmann-fold domains"/>
    <property type="match status" value="1"/>
</dbReference>
<dbReference type="InterPro" id="IPR013149">
    <property type="entry name" value="ADH-like_C"/>
</dbReference>
<dbReference type="EMBL" id="JBHLUB010000029">
    <property type="protein sequence ID" value="MFC0582265.1"/>
    <property type="molecule type" value="Genomic_DNA"/>
</dbReference>
<dbReference type="InterPro" id="IPR020843">
    <property type="entry name" value="ER"/>
</dbReference>
<name>A0ABV6PAW5_9MICC</name>
<dbReference type="InterPro" id="IPR013154">
    <property type="entry name" value="ADH-like_N"/>
</dbReference>
<feature type="domain" description="Enoyl reductase (ER)" evidence="3">
    <location>
        <begin position="10"/>
        <end position="334"/>
    </location>
</feature>
<dbReference type="Gene3D" id="3.90.180.10">
    <property type="entry name" value="Medium-chain alcohol dehydrogenases, catalytic domain"/>
    <property type="match status" value="1"/>
</dbReference>
<evidence type="ECO:0000313" key="4">
    <source>
        <dbReference type="EMBL" id="MFC0582265.1"/>
    </source>
</evidence>
<dbReference type="SUPFAM" id="SSF50129">
    <property type="entry name" value="GroES-like"/>
    <property type="match status" value="1"/>
</dbReference>
<dbReference type="Gene3D" id="3.40.50.720">
    <property type="entry name" value="NAD(P)-binding Rossmann-like Domain"/>
    <property type="match status" value="1"/>
</dbReference>
<dbReference type="RefSeq" id="WP_377459295.1">
    <property type="nucleotide sequence ID" value="NZ_JBHLUB010000029.1"/>
</dbReference>
<evidence type="ECO:0000313" key="5">
    <source>
        <dbReference type="Proteomes" id="UP001589862"/>
    </source>
</evidence>
<protein>
    <submittedName>
        <fullName evidence="4">NAD(P)H-quinone oxidoreductase</fullName>
    </submittedName>
</protein>
<reference evidence="4 5" key="1">
    <citation type="submission" date="2024-09" db="EMBL/GenBank/DDBJ databases">
        <authorList>
            <person name="Sun Q."/>
            <person name="Mori K."/>
        </authorList>
    </citation>
    <scope>NUCLEOTIDE SEQUENCE [LARGE SCALE GENOMIC DNA]</scope>
    <source>
        <strain evidence="4 5">NCAIM B.02604</strain>
    </source>
</reference>
<evidence type="ECO:0000259" key="3">
    <source>
        <dbReference type="SMART" id="SM00829"/>
    </source>
</evidence>
<keyword evidence="1" id="KW-0521">NADP</keyword>
<dbReference type="PANTHER" id="PTHR48106:SF8">
    <property type="entry name" value="OS02G0805600 PROTEIN"/>
    <property type="match status" value="1"/>
</dbReference>
<comment type="caution">
    <text evidence="4">The sequence shown here is derived from an EMBL/GenBank/DDBJ whole genome shotgun (WGS) entry which is preliminary data.</text>
</comment>
<sequence>MRAVKFTGAGGPEVIEIVEVDRPEPAAGEVLIKVAAAGLNRADALQRRGHYPPQPGMSDIPGLEVSGTVVAYGPTPEKGAGRFASKQAQLPLGAEVCALLSGGGYADYVAVPAGQVLEVPEPVSLRAAASLPEVAATVYTNLFFDQRVRPGDRVLIHGGSGGIGSMAIQLLAALQCTVIVTVSSAEKAMYALNLGATHVINYQRQDFAEQVKIMTDGAGVDFILDVVGAKYLQRNVDSLAPFGTMVTIGLQSGARAELDMGSLLRKKLTLRGSTLRDRSLKQKRKIMSQVGANVWPLISEGYVNTYIDRTFDLEDAQAAHEYFDSGQHRGKVLLTMDH</sequence>
<dbReference type="CDD" id="cd05276">
    <property type="entry name" value="p53_inducible_oxidoreductase"/>
    <property type="match status" value="1"/>
</dbReference>